<dbReference type="RefSeq" id="WP_369896138.1">
    <property type="nucleotide sequence ID" value="NZ_JBGFFX010000010.1"/>
</dbReference>
<dbReference type="PANTHER" id="PTHR42859:SF17">
    <property type="entry name" value="ELECTRON TRANSPORT PROTEIN HYDN-RELATED"/>
    <property type="match status" value="1"/>
</dbReference>
<reference evidence="7 8" key="1">
    <citation type="submission" date="2024-07" db="EMBL/GenBank/DDBJ databases">
        <authorList>
            <person name="Hebao G."/>
        </authorList>
    </citation>
    <scope>NUCLEOTIDE SEQUENCE [LARGE SCALE GENOMIC DNA]</scope>
    <source>
        <strain evidence="7 8">ACCC 02193</strain>
    </source>
</reference>
<feature type="domain" description="4Fe-4S ferredoxin-type" evidence="6">
    <location>
        <begin position="3"/>
        <end position="31"/>
    </location>
</feature>
<evidence type="ECO:0000256" key="5">
    <source>
        <dbReference type="ARBA" id="ARBA00023014"/>
    </source>
</evidence>
<keyword evidence="2" id="KW-0479">Metal-binding</keyword>
<comment type="caution">
    <text evidence="7">The sequence shown here is derived from an EMBL/GenBank/DDBJ whole genome shotgun (WGS) entry which is preliminary data.</text>
</comment>
<keyword evidence="1" id="KW-0004">4Fe-4S</keyword>
<dbReference type="PROSITE" id="PS00198">
    <property type="entry name" value="4FE4S_FER_1"/>
    <property type="match status" value="1"/>
</dbReference>
<keyword evidence="8" id="KW-1185">Reference proteome</keyword>
<sequence length="175" mass="18713">MSQFIVAQPEKCIGCHTCEVACAVAHTGTPLLAAQRYFPRLKVIKSSQVSVPVMCHQCNNAPCVSACPVAALYKGELGMITTRRHSCIDCKSCVIACPFGAIEIVSKPEEKPLIVKCDLCADQSDGPACIHVCPTGALTLMTAAGLTQRQQQKQQRAAAESQLNGPYLQEVETHG</sequence>
<evidence type="ECO:0000259" key="6">
    <source>
        <dbReference type="PROSITE" id="PS51379"/>
    </source>
</evidence>
<dbReference type="InterPro" id="IPR017900">
    <property type="entry name" value="4Fe4S_Fe_S_CS"/>
</dbReference>
<gene>
    <name evidence="7" type="ORF">AB6T85_16170</name>
</gene>
<organism evidence="7 8">
    <name type="scientific">Erwinia aeris</name>
    <dbReference type="NCBI Taxonomy" id="3239803"/>
    <lineage>
        <taxon>Bacteria</taxon>
        <taxon>Pseudomonadati</taxon>
        <taxon>Pseudomonadota</taxon>
        <taxon>Gammaproteobacteria</taxon>
        <taxon>Enterobacterales</taxon>
        <taxon>Erwiniaceae</taxon>
        <taxon>Erwinia</taxon>
    </lineage>
</organism>
<evidence type="ECO:0000313" key="7">
    <source>
        <dbReference type="EMBL" id="MEY8771938.1"/>
    </source>
</evidence>
<name>A0ABV4EAI5_9GAMM</name>
<evidence type="ECO:0000256" key="3">
    <source>
        <dbReference type="ARBA" id="ARBA00022737"/>
    </source>
</evidence>
<evidence type="ECO:0000256" key="4">
    <source>
        <dbReference type="ARBA" id="ARBA00023004"/>
    </source>
</evidence>
<evidence type="ECO:0000256" key="1">
    <source>
        <dbReference type="ARBA" id="ARBA00022485"/>
    </source>
</evidence>
<dbReference type="PROSITE" id="PS51379">
    <property type="entry name" value="4FE4S_FER_2"/>
    <property type="match status" value="2"/>
</dbReference>
<feature type="domain" description="4Fe-4S ferredoxin-type" evidence="6">
    <location>
        <begin position="78"/>
        <end position="107"/>
    </location>
</feature>
<dbReference type="Proteomes" id="UP001565243">
    <property type="component" value="Unassembled WGS sequence"/>
</dbReference>
<evidence type="ECO:0000313" key="8">
    <source>
        <dbReference type="Proteomes" id="UP001565243"/>
    </source>
</evidence>
<dbReference type="InterPro" id="IPR017896">
    <property type="entry name" value="4Fe4S_Fe-S-bd"/>
</dbReference>
<dbReference type="Pfam" id="PF12800">
    <property type="entry name" value="Fer4_4"/>
    <property type="match status" value="1"/>
</dbReference>
<keyword evidence="4" id="KW-0408">Iron</keyword>
<keyword evidence="3" id="KW-0677">Repeat</keyword>
<dbReference type="Pfam" id="PF13247">
    <property type="entry name" value="Fer4_11"/>
    <property type="match status" value="1"/>
</dbReference>
<proteinExistence type="predicted"/>
<protein>
    <submittedName>
        <fullName evidence="7">4Fe-4S dicluster domain-containing protein</fullName>
    </submittedName>
</protein>
<dbReference type="CDD" id="cd10554">
    <property type="entry name" value="HycB_like"/>
    <property type="match status" value="1"/>
</dbReference>
<dbReference type="Gene3D" id="3.30.70.20">
    <property type="match status" value="2"/>
</dbReference>
<dbReference type="SUPFAM" id="SSF54862">
    <property type="entry name" value="4Fe-4S ferredoxins"/>
    <property type="match status" value="1"/>
</dbReference>
<keyword evidence="5" id="KW-0411">Iron-sulfur</keyword>
<accession>A0ABV4EAI5</accession>
<dbReference type="PANTHER" id="PTHR42859">
    <property type="entry name" value="OXIDOREDUCTASE"/>
    <property type="match status" value="1"/>
</dbReference>
<dbReference type="InterPro" id="IPR050294">
    <property type="entry name" value="RnfB_subfamily"/>
</dbReference>
<dbReference type="EMBL" id="JBGFFX010000010">
    <property type="protein sequence ID" value="MEY8771938.1"/>
    <property type="molecule type" value="Genomic_DNA"/>
</dbReference>
<evidence type="ECO:0000256" key="2">
    <source>
        <dbReference type="ARBA" id="ARBA00022723"/>
    </source>
</evidence>